<accession>A0A414ZR89</accession>
<organism evidence="1 2">
    <name type="scientific">Agathobacter rectalis</name>
    <dbReference type="NCBI Taxonomy" id="39491"/>
    <lineage>
        <taxon>Bacteria</taxon>
        <taxon>Bacillati</taxon>
        <taxon>Bacillota</taxon>
        <taxon>Clostridia</taxon>
        <taxon>Lachnospirales</taxon>
        <taxon>Lachnospiraceae</taxon>
        <taxon>Agathobacter</taxon>
    </lineage>
</organism>
<dbReference type="EMBL" id="QRKN01000001">
    <property type="protein sequence ID" value="RHI25756.1"/>
    <property type="molecule type" value="Genomic_DNA"/>
</dbReference>
<gene>
    <name evidence="1" type="ORF">DW172_03480</name>
</gene>
<protein>
    <submittedName>
        <fullName evidence="1">Uncharacterized protein</fullName>
    </submittedName>
</protein>
<evidence type="ECO:0000313" key="1">
    <source>
        <dbReference type="EMBL" id="RHI25756.1"/>
    </source>
</evidence>
<evidence type="ECO:0000313" key="2">
    <source>
        <dbReference type="Proteomes" id="UP000285865"/>
    </source>
</evidence>
<reference evidence="1 2" key="1">
    <citation type="submission" date="2018-08" db="EMBL/GenBank/DDBJ databases">
        <title>A genome reference for cultivated species of the human gut microbiota.</title>
        <authorList>
            <person name="Zou Y."/>
            <person name="Xue W."/>
            <person name="Luo G."/>
        </authorList>
    </citation>
    <scope>NUCLEOTIDE SEQUENCE [LARGE SCALE GENOMIC DNA]</scope>
    <source>
        <strain evidence="1 2">AM16-11</strain>
    </source>
</reference>
<dbReference type="Proteomes" id="UP000285865">
    <property type="component" value="Unassembled WGS sequence"/>
</dbReference>
<comment type="caution">
    <text evidence="1">The sequence shown here is derived from an EMBL/GenBank/DDBJ whole genome shotgun (WGS) entry which is preliminary data.</text>
</comment>
<name>A0A414ZR89_9FIRM</name>
<dbReference type="AlphaFoldDB" id="A0A414ZR89"/>
<proteinExistence type="predicted"/>
<sequence>MIKIYQNKRNKRKYIEVHNDGHYHNSVRQYIQYDQKVAGHKVGVVRNYTGDGKLHRWRKGNLNELLEDYKEV</sequence>
<dbReference type="RefSeq" id="WP_118257232.1">
    <property type="nucleotide sequence ID" value="NZ_QRKN01000001.1"/>
</dbReference>